<reference evidence="2" key="1">
    <citation type="submission" date="2023-09" db="EMBL/GenBank/DDBJ databases">
        <authorList>
            <person name="Zeng C."/>
        </authorList>
    </citation>
    <scope>NUCLEOTIDE SEQUENCE</scope>
    <source>
        <strain evidence="2">ZCY20-5</strain>
    </source>
</reference>
<protein>
    <submittedName>
        <fullName evidence="2">Uncharacterized protein</fullName>
    </submittedName>
</protein>
<keyword evidence="1" id="KW-1133">Transmembrane helix</keyword>
<dbReference type="Proteomes" id="UP001300604">
    <property type="component" value="Chromosome"/>
</dbReference>
<evidence type="ECO:0000313" key="3">
    <source>
        <dbReference type="Proteomes" id="UP001300604"/>
    </source>
</evidence>
<organism evidence="2 3">
    <name type="scientific">Caproicibacterium argilliputei</name>
    <dbReference type="NCBI Taxonomy" id="3030016"/>
    <lineage>
        <taxon>Bacteria</taxon>
        <taxon>Bacillati</taxon>
        <taxon>Bacillota</taxon>
        <taxon>Clostridia</taxon>
        <taxon>Eubacteriales</taxon>
        <taxon>Oscillospiraceae</taxon>
        <taxon>Caproicibacterium</taxon>
    </lineage>
</organism>
<feature type="transmembrane region" description="Helical" evidence="1">
    <location>
        <begin position="7"/>
        <end position="31"/>
    </location>
</feature>
<gene>
    <name evidence="2" type="ORF">PXC00_00200</name>
</gene>
<feature type="transmembrane region" description="Helical" evidence="1">
    <location>
        <begin position="57"/>
        <end position="81"/>
    </location>
</feature>
<keyword evidence="1" id="KW-0472">Membrane</keyword>
<evidence type="ECO:0000256" key="1">
    <source>
        <dbReference type="SAM" id="Phobius"/>
    </source>
</evidence>
<dbReference type="KEGG" id="carl:PXC00_00200"/>
<dbReference type="EMBL" id="CP135996">
    <property type="protein sequence ID" value="WOC32321.1"/>
    <property type="molecule type" value="Genomic_DNA"/>
</dbReference>
<sequence>MKEKDNFWKYVTFVVLLIVQFFTPKLAWLLVSDKSVSFGGGTLQVQFTGNVDAAMNMLAYANAMQAVIFILQIVLLVSILVDRYRDFKANQELKENEQ</sequence>
<reference evidence="2" key="2">
    <citation type="submission" date="2024-06" db="EMBL/GenBank/DDBJ databases">
        <title>Caproicibacterium argilliputei sp. nov, a novel caproic acid producing anaerobic bacterium isolated from pit mud.</title>
        <authorList>
            <person name="Xia S."/>
        </authorList>
    </citation>
    <scope>NUCLEOTIDE SEQUENCE</scope>
    <source>
        <strain evidence="2">ZCY20-5</strain>
    </source>
</reference>
<evidence type="ECO:0000313" key="2">
    <source>
        <dbReference type="EMBL" id="WOC32321.1"/>
    </source>
</evidence>
<dbReference type="RefSeq" id="WP_275845866.1">
    <property type="nucleotide sequence ID" value="NZ_CP135996.1"/>
</dbReference>
<proteinExistence type="predicted"/>
<dbReference type="AlphaFoldDB" id="A0AA97D8S3"/>
<keyword evidence="3" id="KW-1185">Reference proteome</keyword>
<keyword evidence="1" id="KW-0812">Transmembrane</keyword>
<name>A0AA97D8S3_9FIRM</name>
<accession>A0AA97D8S3</accession>